<evidence type="ECO:0000313" key="2">
    <source>
        <dbReference type="EMBL" id="CAB4566109.1"/>
    </source>
</evidence>
<evidence type="ECO:0000256" key="1">
    <source>
        <dbReference type="SAM" id="Phobius"/>
    </source>
</evidence>
<dbReference type="AlphaFoldDB" id="A0A6J6DT14"/>
<protein>
    <submittedName>
        <fullName evidence="2">Unannotated protein</fullName>
    </submittedName>
</protein>
<keyword evidence="1" id="KW-0472">Membrane</keyword>
<keyword evidence="1" id="KW-1133">Transmembrane helix</keyword>
<accession>A0A6J6DT14</accession>
<dbReference type="EMBL" id="CAEZSR010000077">
    <property type="protein sequence ID" value="CAB4566109.1"/>
    <property type="molecule type" value="Genomic_DNA"/>
</dbReference>
<organism evidence="2">
    <name type="scientific">freshwater metagenome</name>
    <dbReference type="NCBI Taxonomy" id="449393"/>
    <lineage>
        <taxon>unclassified sequences</taxon>
        <taxon>metagenomes</taxon>
        <taxon>ecological metagenomes</taxon>
    </lineage>
</organism>
<feature type="transmembrane region" description="Helical" evidence="1">
    <location>
        <begin position="340"/>
        <end position="359"/>
    </location>
</feature>
<keyword evidence="1" id="KW-0812">Transmembrane</keyword>
<dbReference type="PROSITE" id="PS51318">
    <property type="entry name" value="TAT"/>
    <property type="match status" value="1"/>
</dbReference>
<proteinExistence type="predicted"/>
<dbReference type="InterPro" id="IPR006311">
    <property type="entry name" value="TAT_signal"/>
</dbReference>
<sequence>MTVRRRAHLRRALSGAATAMIATTLIGPLSAPAAGADPATERAAPEPEAVDVLAVTQEFGSSADTGDLVVLRLTITADRLVDGEVTVTNESSRLVVRRDVQVAGGSTEEVLVVAPVIDVFSGPFVVSLVDGGSVIADDRVRFVSDSGTDVAAVMPVLASRAGDPPARVTLAGDLRRVDLVPLSLDVLELGPTALTQLDTVLATSDDLVALAPTARLSLFAWVERGGHLVLDDADDLTALPAEWRPGDAGYALAGRGEIRLADGVLTAGDWDAAIAPAALSPTDASIPFGADSFIDPRVTLAERAGVELPRLDRIVVALAVYVLLIGPVLYLVLRRLRRLTAAWIAIPAISVVMATGVVITSRDWGSDDGTTGATVVESGPVGSVIGYQQLLTSRGGGTASFTVPSGWAPAEPGLFEWWADTSTSRTAAVAPDGSTVFEARLEPGQVTVAGARGGDERSLLSVDGAIGDDGTIRGTVTNTSGADLVSVAVFAAGRGVLVGDLAAGATATYEIDDPLDDPDVFDSPVRNAWSDPDRGLGFDAAPTPGIDLGIWTWFASSNPRVFPVGLVRAAGWTTGLTAPVTDGDASAVDNVALVTSIAPIANAAASLVPPAVRWEQIESAFDPRTGEPGAPVFRFVVPPDAPVDDLVLELPRGILSAEVLDARGRWVRLDDRDDETREEAVDVAARHVVDGAVVVRIALDFAQNPDVQTIHPLLRGGDA</sequence>
<reference evidence="2" key="1">
    <citation type="submission" date="2020-05" db="EMBL/GenBank/DDBJ databases">
        <authorList>
            <person name="Chiriac C."/>
            <person name="Salcher M."/>
            <person name="Ghai R."/>
            <person name="Kavagutti S V."/>
        </authorList>
    </citation>
    <scope>NUCLEOTIDE SEQUENCE</scope>
</reference>
<feature type="transmembrane region" description="Helical" evidence="1">
    <location>
        <begin position="314"/>
        <end position="333"/>
    </location>
</feature>
<name>A0A6J6DT14_9ZZZZ</name>
<gene>
    <name evidence="2" type="ORF">UFOPK1493_02103</name>
</gene>